<dbReference type="VEuPathDB" id="FungiDB:FOMG_19565"/>
<name>W9YVS7_FUSOX</name>
<organism evidence="1">
    <name type="scientific">Fusarium oxysporum f. sp. melonis 26406</name>
    <dbReference type="NCBI Taxonomy" id="1089452"/>
    <lineage>
        <taxon>Eukaryota</taxon>
        <taxon>Fungi</taxon>
        <taxon>Dikarya</taxon>
        <taxon>Ascomycota</taxon>
        <taxon>Pezizomycotina</taxon>
        <taxon>Sordariomycetes</taxon>
        <taxon>Hypocreomycetidae</taxon>
        <taxon>Hypocreales</taxon>
        <taxon>Nectriaceae</taxon>
        <taxon>Fusarium</taxon>
        <taxon>Fusarium oxysporum species complex</taxon>
    </lineage>
</organism>
<protein>
    <submittedName>
        <fullName evidence="1">Uncharacterized protein</fullName>
    </submittedName>
</protein>
<dbReference type="Proteomes" id="UP000030703">
    <property type="component" value="Unassembled WGS sequence"/>
</dbReference>
<evidence type="ECO:0000313" key="1">
    <source>
        <dbReference type="EMBL" id="EXK23674.1"/>
    </source>
</evidence>
<accession>W9YVS7</accession>
<gene>
    <name evidence="1" type="ORF">FOMG_19565</name>
</gene>
<sequence length="38" mass="3829">MGFVENTSGFNCTAKSCEIHLTGISGASSTGVMVSFGT</sequence>
<proteinExistence type="predicted"/>
<dbReference type="HOGENOM" id="CLU_3335638_0_0_1"/>
<reference evidence="1" key="1">
    <citation type="submission" date="2012-04" db="EMBL/GenBank/DDBJ databases">
        <title>The Genome Sequence of Fusarium oxysporum melonis.</title>
        <authorList>
            <consortium name="The Broad Institute Genome Sequencing Platform"/>
            <person name="Ma L.-J."/>
            <person name="Gale L.R."/>
            <person name="Schwartz D.C."/>
            <person name="Zhou S."/>
            <person name="Corby-Kistler H."/>
            <person name="Young S.K."/>
            <person name="Zeng Q."/>
            <person name="Gargeya S."/>
            <person name="Fitzgerald M."/>
            <person name="Haas B."/>
            <person name="Abouelleil A."/>
            <person name="Alvarado L."/>
            <person name="Arachchi H.M."/>
            <person name="Berlin A."/>
            <person name="Brown A."/>
            <person name="Chapman S.B."/>
            <person name="Chen Z."/>
            <person name="Dunbar C."/>
            <person name="Freedman E."/>
            <person name="Gearin G."/>
            <person name="Goldberg J."/>
            <person name="Griggs A."/>
            <person name="Gujja S."/>
            <person name="Heiman D."/>
            <person name="Howarth C."/>
            <person name="Larson L."/>
            <person name="Lui A."/>
            <person name="MacDonald P.J.P."/>
            <person name="Montmayeur A."/>
            <person name="Murphy C."/>
            <person name="Neiman D."/>
            <person name="Pearson M."/>
            <person name="Priest M."/>
            <person name="Roberts A."/>
            <person name="Saif S."/>
            <person name="Shea T."/>
            <person name="Shenoy N."/>
            <person name="Sisk P."/>
            <person name="Stolte C."/>
            <person name="Sykes S."/>
            <person name="Wortman J."/>
            <person name="Nusbaum C."/>
            <person name="Birren B."/>
        </authorList>
    </citation>
    <scope>NUCLEOTIDE SEQUENCE</scope>
    <source>
        <strain evidence="1">26406</strain>
    </source>
</reference>
<dbReference type="EMBL" id="KI980643">
    <property type="protein sequence ID" value="EXK23674.1"/>
    <property type="molecule type" value="Genomic_DNA"/>
</dbReference>
<reference evidence="1" key="2">
    <citation type="submission" date="2014-02" db="EMBL/GenBank/DDBJ databases">
        <title>Annotation of the Genome Sequence of Fusarium oxysporum f. sp. melonis 26406.</title>
        <authorList>
            <consortium name="The Broad Institute Genomics Platform"/>
            <person name="Ma L.-J."/>
            <person name="Corby-Kistler H."/>
            <person name="Broz K."/>
            <person name="Gale L.R."/>
            <person name="Jonkers W."/>
            <person name="O'Donnell K."/>
            <person name="Ploetz R."/>
            <person name="Steinberg C."/>
            <person name="Schwartz D.C."/>
            <person name="VanEtten H."/>
            <person name="Zhou S."/>
            <person name="Young S.K."/>
            <person name="Zeng Q."/>
            <person name="Gargeya S."/>
            <person name="Fitzgerald M."/>
            <person name="Abouelleil A."/>
            <person name="Alvarado L."/>
            <person name="Chapman S.B."/>
            <person name="Gainer-Dewar J."/>
            <person name="Goldberg J."/>
            <person name="Griggs A."/>
            <person name="Gujja S."/>
            <person name="Hansen M."/>
            <person name="Howarth C."/>
            <person name="Imamovic A."/>
            <person name="Ireland A."/>
            <person name="Larimer J."/>
            <person name="McCowan C."/>
            <person name="Murphy C."/>
            <person name="Pearson M."/>
            <person name="Poon T.W."/>
            <person name="Priest M."/>
            <person name="Roberts A."/>
            <person name="Saif S."/>
            <person name="Shea T."/>
            <person name="Sykes S."/>
            <person name="Wortman J."/>
            <person name="Nusbaum C."/>
            <person name="Birren B."/>
        </authorList>
    </citation>
    <scope>NUCLEOTIDE SEQUENCE</scope>
    <source>
        <strain evidence="1">26406</strain>
    </source>
</reference>
<dbReference type="AlphaFoldDB" id="W9YVS7"/>